<feature type="non-terminal residue" evidence="2">
    <location>
        <position position="1"/>
    </location>
</feature>
<evidence type="ECO:0000313" key="2">
    <source>
        <dbReference type="EMBL" id="KUL03008.1"/>
    </source>
</evidence>
<dbReference type="PANTHER" id="PTHR43000">
    <property type="entry name" value="DTDP-D-GLUCOSE 4,6-DEHYDRATASE-RELATED"/>
    <property type="match status" value="1"/>
</dbReference>
<dbReference type="Pfam" id="PF16363">
    <property type="entry name" value="GDP_Man_Dehyd"/>
    <property type="match status" value="1"/>
</dbReference>
<dbReference type="SUPFAM" id="SSF51735">
    <property type="entry name" value="NAD(P)-binding Rossmann-fold domains"/>
    <property type="match status" value="1"/>
</dbReference>
<accession>A0A101IX62</accession>
<evidence type="ECO:0000259" key="1">
    <source>
        <dbReference type="Pfam" id="PF16363"/>
    </source>
</evidence>
<sequence>PEPFLESNVFGTFAILEALRTRNPEARLVHISTDEVYGDTLVGSFRETDPLRPSSPYSASKASSDVFVQAYARTYGLPAMITRCTNNYGPRQFPEKLIPKAIIRTLTSLKVPIYGTGENVRDWIYVLDHCRAVEMVLEKGVPGEIYNVSSREEKTNLEVVRTLLEIMGKDETAIEFVEDRPGHDVRYSLDSSKIRRELSWRPERGFEEGMVETVRWYIENEGWWRPLADDGVLHPTPWKLEW</sequence>
<dbReference type="InterPro" id="IPR016040">
    <property type="entry name" value="NAD(P)-bd_dom"/>
</dbReference>
<dbReference type="EMBL" id="LGHE01000043">
    <property type="protein sequence ID" value="KUL03008.1"/>
    <property type="molecule type" value="Genomic_DNA"/>
</dbReference>
<feature type="domain" description="NAD(P)-binding" evidence="1">
    <location>
        <begin position="1"/>
        <end position="212"/>
    </location>
</feature>
<proteinExistence type="predicted"/>
<gene>
    <name evidence="2" type="ORF">XE10_0573</name>
</gene>
<name>A0A101IX62_9EURY</name>
<organism evidence="2 3">
    <name type="scientific">Methanoculleus marisnigri</name>
    <dbReference type="NCBI Taxonomy" id="2198"/>
    <lineage>
        <taxon>Archaea</taxon>
        <taxon>Methanobacteriati</taxon>
        <taxon>Methanobacteriota</taxon>
        <taxon>Stenosarchaea group</taxon>
        <taxon>Methanomicrobia</taxon>
        <taxon>Methanomicrobiales</taxon>
        <taxon>Methanomicrobiaceae</taxon>
        <taxon>Methanoculleus</taxon>
    </lineage>
</organism>
<dbReference type="AlphaFoldDB" id="A0A101IX62"/>
<dbReference type="Proteomes" id="UP000054598">
    <property type="component" value="Unassembled WGS sequence"/>
</dbReference>
<dbReference type="InterPro" id="IPR036291">
    <property type="entry name" value="NAD(P)-bd_dom_sf"/>
</dbReference>
<dbReference type="Gene3D" id="3.40.50.720">
    <property type="entry name" value="NAD(P)-binding Rossmann-like Domain"/>
    <property type="match status" value="1"/>
</dbReference>
<comment type="caution">
    <text evidence="2">The sequence shown here is derived from an EMBL/GenBank/DDBJ whole genome shotgun (WGS) entry which is preliminary data.</text>
</comment>
<evidence type="ECO:0000313" key="3">
    <source>
        <dbReference type="Proteomes" id="UP000054598"/>
    </source>
</evidence>
<dbReference type="Gene3D" id="3.90.25.10">
    <property type="entry name" value="UDP-galactose 4-epimerase, domain 1"/>
    <property type="match status" value="1"/>
</dbReference>
<dbReference type="PATRIC" id="fig|2198.3.peg.384"/>
<reference evidence="3" key="1">
    <citation type="journal article" date="2015" name="MBio">
        <title>Genome-Resolved Metagenomic Analysis Reveals Roles for Candidate Phyla and Other Microbial Community Members in Biogeochemical Transformations in Oil Reservoirs.</title>
        <authorList>
            <person name="Hu P."/>
            <person name="Tom L."/>
            <person name="Singh A."/>
            <person name="Thomas B.C."/>
            <person name="Baker B.J."/>
            <person name="Piceno Y.M."/>
            <person name="Andersen G.L."/>
            <person name="Banfield J.F."/>
        </authorList>
    </citation>
    <scope>NUCLEOTIDE SEQUENCE [LARGE SCALE GENOMIC DNA]</scope>
</reference>
<protein>
    <submittedName>
        <fullName evidence="2">dTDP-glucose 4,6-dehydratase</fullName>
    </submittedName>
</protein>